<reference evidence="3 4" key="1">
    <citation type="submission" date="2019-06" db="EMBL/GenBank/DDBJ databases">
        <title>Sequencing the genomes of 1000 actinobacteria strains.</title>
        <authorList>
            <person name="Klenk H.-P."/>
        </authorList>
    </citation>
    <scope>NUCLEOTIDE SEQUENCE [LARGE SCALE GENOMIC DNA]</scope>
    <source>
        <strain evidence="3 4">DSM 12335</strain>
    </source>
</reference>
<dbReference type="InterPro" id="IPR012341">
    <property type="entry name" value="6hp_glycosidase-like_sf"/>
</dbReference>
<dbReference type="InterPro" id="IPR010819">
    <property type="entry name" value="AGE/CE"/>
</dbReference>
<evidence type="ECO:0000256" key="1">
    <source>
        <dbReference type="ARBA" id="ARBA00008558"/>
    </source>
</evidence>
<proteinExistence type="inferred from homology"/>
<evidence type="ECO:0000313" key="4">
    <source>
        <dbReference type="Proteomes" id="UP000319516"/>
    </source>
</evidence>
<accession>A0A542YPK4</accession>
<gene>
    <name evidence="3" type="ORF">FB467_1091</name>
</gene>
<dbReference type="PANTHER" id="PTHR15108">
    <property type="entry name" value="N-ACYLGLUCOSAMINE-2-EPIMERASE"/>
    <property type="match status" value="1"/>
</dbReference>
<dbReference type="Gene3D" id="1.50.10.10">
    <property type="match status" value="1"/>
</dbReference>
<evidence type="ECO:0000256" key="2">
    <source>
        <dbReference type="ARBA" id="ARBA00023235"/>
    </source>
</evidence>
<evidence type="ECO:0000313" key="3">
    <source>
        <dbReference type="EMBL" id="TQL49991.1"/>
    </source>
</evidence>
<dbReference type="Proteomes" id="UP000319516">
    <property type="component" value="Unassembled WGS sequence"/>
</dbReference>
<comment type="similarity">
    <text evidence="1">Belongs to the N-acylglucosamine 2-epimerase family.</text>
</comment>
<dbReference type="Pfam" id="PF07221">
    <property type="entry name" value="GlcNAc_2-epim"/>
    <property type="match status" value="1"/>
</dbReference>
<dbReference type="InterPro" id="IPR008928">
    <property type="entry name" value="6-hairpin_glycosidase_sf"/>
</dbReference>
<dbReference type="RefSeq" id="WP_211350557.1">
    <property type="nucleotide sequence ID" value="NZ_BAAAIK010000004.1"/>
</dbReference>
<protein>
    <submittedName>
        <fullName evidence="3">Mannose/cellobiose epimerase-like protein (N-acyl-D-glucosamine 2-epimerase family)</fullName>
    </submittedName>
</protein>
<dbReference type="AlphaFoldDB" id="A0A542YPK4"/>
<sequence>MIDLAVEGRRLVDFARASYVEGLGFGWLDGSGRTDPDRAVHLWVTCRMVHVFSLAALQGDADAARLARGGVRALTDGPLRDRGPGGWLSSVDLRGRPVGTGKQAYDHAFVLLAASSAVAAGTEGADELLARSWQTFERHFLDGAGLVIDSYPRDLGEPEPYRGANSSMHTVEALLAVAEVTGDRGRREAALAIARHLVGFAGDFGHRLPEHFDPHWTPLPDYHRDRPDDAFRPFGWTPGHSLEWARLLLQLEAAGEAPEPWLLPTARDLFEVGVRHGWEADGAPGFCYTVDWQDRPVVRRRMHWVHAEAVAAAAALHARTGEERYAEHARRWWAFVEDVLVDREGGSWHHELDADNRPTAVTWSGKPDVYHAYQATLLARLDPLRGLAAQLR</sequence>
<keyword evidence="2" id="KW-0413">Isomerase</keyword>
<dbReference type="GO" id="GO:0005975">
    <property type="term" value="P:carbohydrate metabolic process"/>
    <property type="evidence" value="ECO:0007669"/>
    <property type="project" value="InterPro"/>
</dbReference>
<comment type="caution">
    <text evidence="3">The sequence shown here is derived from an EMBL/GenBank/DDBJ whole genome shotgun (WGS) entry which is preliminary data.</text>
</comment>
<keyword evidence="4" id="KW-1185">Reference proteome</keyword>
<dbReference type="SUPFAM" id="SSF48208">
    <property type="entry name" value="Six-hairpin glycosidases"/>
    <property type="match status" value="1"/>
</dbReference>
<organism evidence="3 4">
    <name type="scientific">Ornithinicoccus hortensis</name>
    <dbReference type="NCBI Taxonomy" id="82346"/>
    <lineage>
        <taxon>Bacteria</taxon>
        <taxon>Bacillati</taxon>
        <taxon>Actinomycetota</taxon>
        <taxon>Actinomycetes</taxon>
        <taxon>Micrococcales</taxon>
        <taxon>Intrasporangiaceae</taxon>
        <taxon>Ornithinicoccus</taxon>
    </lineage>
</organism>
<name>A0A542YPK4_9MICO</name>
<dbReference type="EMBL" id="VFOP01000001">
    <property type="protein sequence ID" value="TQL49991.1"/>
    <property type="molecule type" value="Genomic_DNA"/>
</dbReference>
<dbReference type="GO" id="GO:0016853">
    <property type="term" value="F:isomerase activity"/>
    <property type="evidence" value="ECO:0007669"/>
    <property type="project" value="UniProtKB-KW"/>
</dbReference>